<dbReference type="Gene3D" id="3.30.160.60">
    <property type="entry name" value="Classic Zinc Finger"/>
    <property type="match status" value="1"/>
</dbReference>
<evidence type="ECO:0000256" key="4">
    <source>
        <dbReference type="ARBA" id="ARBA00022833"/>
    </source>
</evidence>
<feature type="compositionally biased region" description="Pro residues" evidence="8">
    <location>
        <begin position="25"/>
        <end position="38"/>
    </location>
</feature>
<keyword evidence="4" id="KW-0862">Zinc</keyword>
<dbReference type="FunFam" id="3.30.160.60:FF:000554">
    <property type="entry name" value="protein indeterminate-domain 12-like"/>
    <property type="match status" value="1"/>
</dbReference>
<comment type="caution">
    <text evidence="10">The sequence shown here is derived from an EMBL/GenBank/DDBJ whole genome shotgun (WGS) entry which is preliminary data.</text>
</comment>
<evidence type="ECO:0000256" key="7">
    <source>
        <dbReference type="PROSITE-ProRule" id="PRU00042"/>
    </source>
</evidence>
<reference evidence="10 11" key="1">
    <citation type="journal article" date="2014" name="Agronomy (Basel)">
        <title>A Draft Genome Sequence for Ensete ventricosum, the Drought-Tolerant Tree Against Hunger.</title>
        <authorList>
            <person name="Harrison J."/>
            <person name="Moore K.A."/>
            <person name="Paszkiewicz K."/>
            <person name="Jones T."/>
            <person name="Grant M."/>
            <person name="Ambacheew D."/>
            <person name="Muzemil S."/>
            <person name="Studholme D.J."/>
        </authorList>
    </citation>
    <scope>NUCLEOTIDE SEQUENCE [LARGE SCALE GENOMIC DNA]</scope>
</reference>
<dbReference type="InterPro" id="IPR055187">
    <property type="entry name" value="C2CH-3rd_BIRD-IDD"/>
</dbReference>
<feature type="region of interest" description="Disordered" evidence="8">
    <location>
        <begin position="479"/>
        <end position="511"/>
    </location>
</feature>
<dbReference type="Pfam" id="PF22992">
    <property type="entry name" value="C2CH-4th_BIRD-IDD"/>
    <property type="match status" value="1"/>
</dbReference>
<dbReference type="PROSITE" id="PS50157">
    <property type="entry name" value="ZINC_FINGER_C2H2_2"/>
    <property type="match status" value="1"/>
</dbReference>
<dbReference type="GO" id="GO:0008270">
    <property type="term" value="F:zinc ion binding"/>
    <property type="evidence" value="ECO:0007669"/>
    <property type="project" value="UniProtKB-KW"/>
</dbReference>
<evidence type="ECO:0000256" key="5">
    <source>
        <dbReference type="ARBA" id="ARBA00023015"/>
    </source>
</evidence>
<gene>
    <name evidence="10" type="ORF">B296_00056818</name>
</gene>
<name>A0A426X4K9_ENSVE</name>
<feature type="region of interest" description="Disordered" evidence="8">
    <location>
        <begin position="594"/>
        <end position="619"/>
    </location>
</feature>
<feature type="region of interest" description="Disordered" evidence="8">
    <location>
        <begin position="400"/>
        <end position="422"/>
    </location>
</feature>
<dbReference type="InterPro" id="IPR013087">
    <property type="entry name" value="Znf_C2H2_type"/>
</dbReference>
<evidence type="ECO:0000256" key="3">
    <source>
        <dbReference type="ARBA" id="ARBA00022771"/>
    </source>
</evidence>
<keyword evidence="5" id="KW-0805">Transcription regulation</keyword>
<dbReference type="InterPro" id="IPR036236">
    <property type="entry name" value="Znf_C2H2_sf"/>
</dbReference>
<evidence type="ECO:0000313" key="11">
    <source>
        <dbReference type="Proteomes" id="UP000287651"/>
    </source>
</evidence>
<dbReference type="PANTHER" id="PTHR10593">
    <property type="entry name" value="SERINE/THREONINE-PROTEIN KINASE RIO"/>
    <property type="match status" value="1"/>
</dbReference>
<evidence type="ECO:0000256" key="6">
    <source>
        <dbReference type="ARBA" id="ARBA00023163"/>
    </source>
</evidence>
<protein>
    <recommendedName>
        <fullName evidence="9">C2H2-type domain-containing protein</fullName>
    </recommendedName>
</protein>
<evidence type="ECO:0000313" key="10">
    <source>
        <dbReference type="EMBL" id="RRT34380.1"/>
    </source>
</evidence>
<dbReference type="Proteomes" id="UP000287651">
    <property type="component" value="Unassembled WGS sequence"/>
</dbReference>
<keyword evidence="2" id="KW-0677">Repeat</keyword>
<dbReference type="InterPro" id="IPR055185">
    <property type="entry name" value="C2CH-4th_BIRD-IDD"/>
</dbReference>
<evidence type="ECO:0000256" key="8">
    <source>
        <dbReference type="SAM" id="MobiDB-lite"/>
    </source>
</evidence>
<dbReference type="GO" id="GO:0005634">
    <property type="term" value="C:nucleus"/>
    <property type="evidence" value="ECO:0007669"/>
    <property type="project" value="TreeGrafter"/>
</dbReference>
<accession>A0A426X4K9</accession>
<dbReference type="SMART" id="SM00355">
    <property type="entry name" value="ZnF_C2H2"/>
    <property type="match status" value="3"/>
</dbReference>
<dbReference type="InterPro" id="IPR031140">
    <property type="entry name" value="IDD1-16"/>
</dbReference>
<keyword evidence="6" id="KW-0804">Transcription</keyword>
<dbReference type="InterPro" id="IPR055186">
    <property type="entry name" value="C2H2-2nd_BIRD-IDD"/>
</dbReference>
<evidence type="ECO:0000256" key="2">
    <source>
        <dbReference type="ARBA" id="ARBA00022737"/>
    </source>
</evidence>
<evidence type="ECO:0000259" key="9">
    <source>
        <dbReference type="PROSITE" id="PS50157"/>
    </source>
</evidence>
<organism evidence="10 11">
    <name type="scientific">Ensete ventricosum</name>
    <name type="common">Abyssinian banana</name>
    <name type="synonym">Musa ensete</name>
    <dbReference type="NCBI Taxonomy" id="4639"/>
    <lineage>
        <taxon>Eukaryota</taxon>
        <taxon>Viridiplantae</taxon>
        <taxon>Streptophyta</taxon>
        <taxon>Embryophyta</taxon>
        <taxon>Tracheophyta</taxon>
        <taxon>Spermatophyta</taxon>
        <taxon>Magnoliopsida</taxon>
        <taxon>Liliopsida</taxon>
        <taxon>Zingiberales</taxon>
        <taxon>Musaceae</taxon>
        <taxon>Ensete</taxon>
    </lineage>
</organism>
<dbReference type="Pfam" id="PF12874">
    <property type="entry name" value="zf-met"/>
    <property type="match status" value="1"/>
</dbReference>
<feature type="domain" description="C2H2-type" evidence="9">
    <location>
        <begin position="87"/>
        <end position="109"/>
    </location>
</feature>
<feature type="region of interest" description="Disordered" evidence="8">
    <location>
        <begin position="1"/>
        <end position="64"/>
    </location>
</feature>
<feature type="compositionally biased region" description="Gly residues" evidence="8">
    <location>
        <begin position="497"/>
        <end position="508"/>
    </location>
</feature>
<proteinExistence type="predicted"/>
<dbReference type="EMBL" id="AMZH03026938">
    <property type="protein sequence ID" value="RRT34380.1"/>
    <property type="molecule type" value="Genomic_DNA"/>
</dbReference>
<dbReference type="PROSITE" id="PS00028">
    <property type="entry name" value="ZINC_FINGER_C2H2_1"/>
    <property type="match status" value="1"/>
</dbReference>
<dbReference type="PANTHER" id="PTHR10593:SF127">
    <property type="entry name" value="OS04G0566400 PROTEIN"/>
    <property type="match status" value="1"/>
</dbReference>
<keyword evidence="3 7" id="KW-0863">Zinc-finger</keyword>
<dbReference type="Pfam" id="PF22996">
    <property type="entry name" value="C2H2-2nd_BIRD-IDD"/>
    <property type="match status" value="1"/>
</dbReference>
<dbReference type="GO" id="GO:0003700">
    <property type="term" value="F:DNA-binding transcription factor activity"/>
    <property type="evidence" value="ECO:0007669"/>
    <property type="project" value="TreeGrafter"/>
</dbReference>
<dbReference type="Pfam" id="PF22995">
    <property type="entry name" value="C2CH-3rd_BIRD-IDD"/>
    <property type="match status" value="1"/>
</dbReference>
<evidence type="ECO:0000256" key="1">
    <source>
        <dbReference type="ARBA" id="ARBA00022723"/>
    </source>
</evidence>
<dbReference type="AlphaFoldDB" id="A0A426X4K9"/>
<dbReference type="SUPFAM" id="SSF57667">
    <property type="entry name" value="beta-beta-alpha zinc fingers"/>
    <property type="match status" value="1"/>
</dbReference>
<keyword evidence="1" id="KW-0479">Metal-binding</keyword>
<sequence>MKAASSSTHFFGIREDGQHSHQQPQLPPPPPPPPPPQELPATASSANTPHSAAPPKKKRNLPGNPSKYLNAEVIALSPKTLLATNRFICEVCNKGFQREQNLQLHRRGHNLPWKLKQKNPNEVRRRVYLCPEPTCVHHDPSRALGDLTGIKKHYCRKHGEKKWKCDKCSKRYAVQSDWKAHSKICGTREYRCDCGTLFSRRGRAGYFVALRFGDMWATGHPLGIAGPHHSQELLWVVMHSDWKPSALYPRDSFITHRAFCDALAQESGRLPGGMNTIGSHLYGSRAINLGLPQLSSLQDQAQPSADLLHLRGSSGTGQFEHLNAASFRQPHQLAHSSPFFLGGGGQNQGFGEDPQLLKPFHGMIQLADLQTNANASSSSSAAAAANLFDLGFFSNTGSSSTMNNGSEAGGQSGHLLGPNQFSNAGGGTEAMSLFTGDLMSNHTDTTMSSLYNPSVHAESVVPQMSATALLQKAAQMGATSSGGSGSSMLRGLTASFSGGGGGGGGGGESSRIRVGNENHFQDIMNSLANGNGGGVFGGFHQGLDGMGENKLQRNLSMGGFGGSDRLTRDFLGVGGMMRSMVGGIPQREQQLGLDTTSSMDHSEMKSGSSTRSFGGGRLQ</sequence>